<organism evidence="1 2">
    <name type="scientific">Caerostris darwini</name>
    <dbReference type="NCBI Taxonomy" id="1538125"/>
    <lineage>
        <taxon>Eukaryota</taxon>
        <taxon>Metazoa</taxon>
        <taxon>Ecdysozoa</taxon>
        <taxon>Arthropoda</taxon>
        <taxon>Chelicerata</taxon>
        <taxon>Arachnida</taxon>
        <taxon>Araneae</taxon>
        <taxon>Araneomorphae</taxon>
        <taxon>Entelegynae</taxon>
        <taxon>Araneoidea</taxon>
        <taxon>Araneidae</taxon>
        <taxon>Caerostris</taxon>
    </lineage>
</organism>
<sequence>MFRLKKNKNIVCTLQDREINTTSPYKLSLNILSQLIRSNNRSFKQSWSKESPKPIVYDCGLLYFDNQRHCYNIFGSKGQPSLTKLKDDSNSKKIVDRISYSFPAIKTECSCNRHPCICLSRYILYVTDDNWLIQRNPFTGVIYKKVYVKRSDGFNFNFKYIDWNVYAQEFVLTTKLNPFFEVTGKKDVVVNLAVFTLFPLQFKALLEIRRSVFGKTCRHVNVSDQLLILGMGSTRVHIYSFDATLANSTIYEFNLGDDYNYGKVGMHPCGLPLNCIIHSAPPLLFNVESYGQSVNFGGFPYKCIYPCPRNHFRFIIQQLREGATQSCYVQSNVWNDEPNIVFFHPDNSNRIISKEATSVRCFHVVNFAGELKMKEIYSMGFPPNPIRNIDEFSSFGRRINTVENFNHLLTEKSIFALDYDEDLDIFAILGTRPGDDLYAGFIKIFDSMTGKEIKNIHLRECLCETDYYELHIELDTLVLIEKDERSHFKVTLYSLFDLSVRNEITRKKI</sequence>
<dbReference type="Pfam" id="PF15802">
    <property type="entry name" value="DCAF17"/>
    <property type="match status" value="1"/>
</dbReference>
<dbReference type="InterPro" id="IPR031620">
    <property type="entry name" value="DCAF17"/>
</dbReference>
<dbReference type="GO" id="GO:0080008">
    <property type="term" value="C:Cul4-RING E3 ubiquitin ligase complex"/>
    <property type="evidence" value="ECO:0007669"/>
    <property type="project" value="TreeGrafter"/>
</dbReference>
<reference evidence="1 2" key="1">
    <citation type="submission" date="2021-06" db="EMBL/GenBank/DDBJ databases">
        <title>Caerostris darwini draft genome.</title>
        <authorList>
            <person name="Kono N."/>
            <person name="Arakawa K."/>
        </authorList>
    </citation>
    <scope>NUCLEOTIDE SEQUENCE [LARGE SCALE GENOMIC DNA]</scope>
</reference>
<evidence type="ECO:0008006" key="3">
    <source>
        <dbReference type="Google" id="ProtNLM"/>
    </source>
</evidence>
<gene>
    <name evidence="1" type="ORF">CDAR_561331</name>
</gene>
<comment type="caution">
    <text evidence="1">The sequence shown here is derived from an EMBL/GenBank/DDBJ whole genome shotgun (WGS) entry which is preliminary data.</text>
</comment>
<accession>A0AAV4SR61</accession>
<keyword evidence="2" id="KW-1185">Reference proteome</keyword>
<dbReference type="PANTHER" id="PTHR14815">
    <property type="entry name" value="DDB1- AND CUL4-ASSOCIATED FACTOR 17"/>
    <property type="match status" value="1"/>
</dbReference>
<dbReference type="GO" id="GO:0016567">
    <property type="term" value="P:protein ubiquitination"/>
    <property type="evidence" value="ECO:0007669"/>
    <property type="project" value="InterPro"/>
</dbReference>
<evidence type="ECO:0000313" key="1">
    <source>
        <dbReference type="EMBL" id="GIY36454.1"/>
    </source>
</evidence>
<dbReference type="PANTHER" id="PTHR14815:SF2">
    <property type="entry name" value="DDB1- AND CUL4-ASSOCIATED FACTOR 17"/>
    <property type="match status" value="1"/>
</dbReference>
<dbReference type="Proteomes" id="UP001054837">
    <property type="component" value="Unassembled WGS sequence"/>
</dbReference>
<protein>
    <recommendedName>
        <fullName evidence="3">DDB1- and CUL4-associated factor 17</fullName>
    </recommendedName>
</protein>
<dbReference type="EMBL" id="BPLQ01008296">
    <property type="protein sequence ID" value="GIY36454.1"/>
    <property type="molecule type" value="Genomic_DNA"/>
</dbReference>
<name>A0AAV4SR61_9ARAC</name>
<evidence type="ECO:0000313" key="2">
    <source>
        <dbReference type="Proteomes" id="UP001054837"/>
    </source>
</evidence>
<proteinExistence type="predicted"/>
<dbReference type="AlphaFoldDB" id="A0AAV4SR61"/>